<gene>
    <name evidence="1" type="ORF">HNQ69_000288</name>
</gene>
<protein>
    <submittedName>
        <fullName evidence="1">Putative Fe-S protein YdhL (DUF1289 family)</fullName>
    </submittedName>
</protein>
<keyword evidence="2" id="KW-1185">Reference proteome</keyword>
<reference evidence="1 2" key="1">
    <citation type="submission" date="2020-08" db="EMBL/GenBank/DDBJ databases">
        <title>Genomic Encyclopedia of Type Strains, Phase IV (KMG-IV): sequencing the most valuable type-strain genomes for metagenomic binning, comparative biology and taxonomic classification.</title>
        <authorList>
            <person name="Goeker M."/>
        </authorList>
    </citation>
    <scope>NUCLEOTIDE SEQUENCE [LARGE SCALE GENOMIC DNA]</scope>
    <source>
        <strain evidence="1 2">DSM 28538</strain>
    </source>
</reference>
<evidence type="ECO:0000313" key="2">
    <source>
        <dbReference type="Proteomes" id="UP000561417"/>
    </source>
</evidence>
<sequence length="60" mass="6917">MKNDKKSETALSDIIVKWEALSTSQKQEILKIVEDSANANPSKEYLKLQSSFYLQTKLKR</sequence>
<organism evidence="1 2">
    <name type="scientific">Bartonella callosciuri</name>
    <dbReference type="NCBI Taxonomy" id="686223"/>
    <lineage>
        <taxon>Bacteria</taxon>
        <taxon>Pseudomonadati</taxon>
        <taxon>Pseudomonadota</taxon>
        <taxon>Alphaproteobacteria</taxon>
        <taxon>Hyphomicrobiales</taxon>
        <taxon>Bartonellaceae</taxon>
        <taxon>Bartonella</taxon>
    </lineage>
</organism>
<proteinExistence type="predicted"/>
<accession>A0A840NNR1</accession>
<name>A0A840NNR1_9HYPH</name>
<comment type="caution">
    <text evidence="1">The sequence shown here is derived from an EMBL/GenBank/DDBJ whole genome shotgun (WGS) entry which is preliminary data.</text>
</comment>
<dbReference type="RefSeq" id="WP_246348450.1">
    <property type="nucleotide sequence ID" value="NZ_JACHIM010000001.1"/>
</dbReference>
<dbReference type="AlphaFoldDB" id="A0A840NNR1"/>
<dbReference type="EMBL" id="JACHIM010000001">
    <property type="protein sequence ID" value="MBB5073184.1"/>
    <property type="molecule type" value="Genomic_DNA"/>
</dbReference>
<evidence type="ECO:0000313" key="1">
    <source>
        <dbReference type="EMBL" id="MBB5073184.1"/>
    </source>
</evidence>
<dbReference type="Proteomes" id="UP000561417">
    <property type="component" value="Unassembled WGS sequence"/>
</dbReference>